<comment type="caution">
    <text evidence="1">The sequence shown here is derived from an EMBL/GenBank/DDBJ whole genome shotgun (WGS) entry which is preliminary data.</text>
</comment>
<reference evidence="1" key="1">
    <citation type="submission" date="2018-07" db="EMBL/GenBank/DDBJ databases">
        <title>Genome assembly of strain Ka43.</title>
        <authorList>
            <person name="Kukolya J."/>
            <person name="Nagy I."/>
            <person name="Horvath B."/>
            <person name="Toth A."/>
        </authorList>
    </citation>
    <scope>NUCLEOTIDE SEQUENCE</scope>
    <source>
        <strain evidence="1">KB43</strain>
    </source>
</reference>
<dbReference type="EMBL" id="PRDL01000001">
    <property type="protein sequence ID" value="MBE8718053.1"/>
    <property type="molecule type" value="Genomic_DNA"/>
</dbReference>
<evidence type="ECO:0000313" key="1">
    <source>
        <dbReference type="EMBL" id="MBE8718053.1"/>
    </source>
</evidence>
<keyword evidence="2" id="KW-1185">Reference proteome</keyword>
<evidence type="ECO:0008006" key="3">
    <source>
        <dbReference type="Google" id="ProtNLM"/>
    </source>
</evidence>
<dbReference type="Pfam" id="PF20159">
    <property type="entry name" value="YidB"/>
    <property type="match status" value="1"/>
</dbReference>
<dbReference type="InterPro" id="IPR027405">
    <property type="entry name" value="YidB-like"/>
</dbReference>
<accession>A0A928V561</accession>
<sequence length="140" mass="13988">MSLLKIAADLFISQLGSRGTSLNLETVVGALQQLLPTQSGDLDLAALVGKFTGQGGDLAALATSWLGNSTNKSLDISQLIAALGQDKVDSFAGKVGVDTTTAASGLAGILPDLINRNSDGGALLGGLAGSAAKSILGKFF</sequence>
<organism evidence="1 2">
    <name type="scientific">Cellvibrio polysaccharolyticus</name>
    <dbReference type="NCBI Taxonomy" id="2082724"/>
    <lineage>
        <taxon>Bacteria</taxon>
        <taxon>Pseudomonadati</taxon>
        <taxon>Pseudomonadota</taxon>
        <taxon>Gammaproteobacteria</taxon>
        <taxon>Cellvibrionales</taxon>
        <taxon>Cellvibrionaceae</taxon>
        <taxon>Cellvibrio</taxon>
    </lineage>
</organism>
<proteinExistence type="predicted"/>
<protein>
    <recommendedName>
        <fullName evidence="3">DUF937 domain-containing protein</fullName>
    </recommendedName>
</protein>
<dbReference type="RefSeq" id="WP_193910312.1">
    <property type="nucleotide sequence ID" value="NZ_PRDL01000001.1"/>
</dbReference>
<name>A0A928V561_9GAMM</name>
<evidence type="ECO:0000313" key="2">
    <source>
        <dbReference type="Proteomes" id="UP000652567"/>
    </source>
</evidence>
<dbReference type="InterPro" id="IPR045372">
    <property type="entry name" value="YidB"/>
</dbReference>
<dbReference type="Proteomes" id="UP000652567">
    <property type="component" value="Unassembled WGS sequence"/>
</dbReference>
<dbReference type="AlphaFoldDB" id="A0A928V561"/>
<dbReference type="SUPFAM" id="SSF140804">
    <property type="entry name" value="YidB-like"/>
    <property type="match status" value="1"/>
</dbReference>
<dbReference type="Gene3D" id="1.10.10.690">
    <property type="entry name" value="YidB-like"/>
    <property type="match status" value="1"/>
</dbReference>
<gene>
    <name evidence="1" type="ORF">C4F51_12740</name>
</gene>